<evidence type="ECO:0000313" key="2">
    <source>
        <dbReference type="Proteomes" id="UP001519344"/>
    </source>
</evidence>
<dbReference type="EMBL" id="JAGGKV010000001">
    <property type="protein sequence ID" value="MBP1961373.1"/>
    <property type="molecule type" value="Genomic_DNA"/>
</dbReference>
<evidence type="ECO:0000313" key="1">
    <source>
        <dbReference type="EMBL" id="MBP1961373.1"/>
    </source>
</evidence>
<accession>A0ABS4HRZ8</accession>
<name>A0ABS4HRZ8_9BACL</name>
<sequence length="36" mass="3998">MNVDNLSTNFAGIAYFLSKCFCIDVRFAAQDAKEGH</sequence>
<reference evidence="1 2" key="1">
    <citation type="submission" date="2021-03" db="EMBL/GenBank/DDBJ databases">
        <title>Genomic Encyclopedia of Type Strains, Phase IV (KMG-IV): sequencing the most valuable type-strain genomes for metagenomic binning, comparative biology and taxonomic classification.</title>
        <authorList>
            <person name="Goeker M."/>
        </authorList>
    </citation>
    <scope>NUCLEOTIDE SEQUENCE [LARGE SCALE GENOMIC DNA]</scope>
    <source>
        <strain evidence="1 2">DSM 24950</strain>
    </source>
</reference>
<dbReference type="Proteomes" id="UP001519344">
    <property type="component" value="Unassembled WGS sequence"/>
</dbReference>
<gene>
    <name evidence="1" type="ORF">J2Z65_000567</name>
</gene>
<protein>
    <submittedName>
        <fullName evidence="1">Uncharacterized protein</fullName>
    </submittedName>
</protein>
<organism evidence="1 2">
    <name type="scientific">Paenibacillus aceris</name>
    <dbReference type="NCBI Taxonomy" id="869555"/>
    <lineage>
        <taxon>Bacteria</taxon>
        <taxon>Bacillati</taxon>
        <taxon>Bacillota</taxon>
        <taxon>Bacilli</taxon>
        <taxon>Bacillales</taxon>
        <taxon>Paenibacillaceae</taxon>
        <taxon>Paenibacillus</taxon>
    </lineage>
</organism>
<proteinExistence type="predicted"/>
<comment type="caution">
    <text evidence="1">The sequence shown here is derived from an EMBL/GenBank/DDBJ whole genome shotgun (WGS) entry which is preliminary data.</text>
</comment>
<keyword evidence="2" id="KW-1185">Reference proteome</keyword>